<dbReference type="EC" id="2.7.1.148" evidence="2 10"/>
<dbReference type="InterPro" id="IPR013750">
    <property type="entry name" value="GHMP_kinase_C_dom"/>
</dbReference>
<evidence type="ECO:0000256" key="6">
    <source>
        <dbReference type="ARBA" id="ARBA00022777"/>
    </source>
</evidence>
<comment type="similarity">
    <text evidence="1 10">Belongs to the GHMP kinase family. IspE subfamily.</text>
</comment>
<dbReference type="Gene3D" id="3.30.230.10">
    <property type="match status" value="1"/>
</dbReference>
<evidence type="ECO:0000256" key="10">
    <source>
        <dbReference type="HAMAP-Rule" id="MF_00061"/>
    </source>
</evidence>
<reference evidence="13" key="1">
    <citation type="journal article" date="2014" name="Int. J. Syst. Evol. Microbiol.">
        <title>Complete genome sequence of Corynebacterium casei LMG S-19264T (=DSM 44701T), isolated from a smear-ripened cheese.</title>
        <authorList>
            <consortium name="US DOE Joint Genome Institute (JGI-PGF)"/>
            <person name="Walter F."/>
            <person name="Albersmeier A."/>
            <person name="Kalinowski J."/>
            <person name="Ruckert C."/>
        </authorList>
    </citation>
    <scope>NUCLEOTIDE SEQUENCE</scope>
    <source>
        <strain evidence="13">CGMCC 1.16012</strain>
    </source>
</reference>
<evidence type="ECO:0000256" key="8">
    <source>
        <dbReference type="ARBA" id="ARBA00023229"/>
    </source>
</evidence>
<evidence type="ECO:0000256" key="2">
    <source>
        <dbReference type="ARBA" id="ARBA00012052"/>
    </source>
</evidence>
<evidence type="ECO:0000256" key="7">
    <source>
        <dbReference type="ARBA" id="ARBA00022840"/>
    </source>
</evidence>
<dbReference type="GO" id="GO:0019288">
    <property type="term" value="P:isopentenyl diphosphate biosynthetic process, methylerythritol 4-phosphate pathway"/>
    <property type="evidence" value="ECO:0007669"/>
    <property type="project" value="UniProtKB-UniRule"/>
</dbReference>
<evidence type="ECO:0000313" key="14">
    <source>
        <dbReference type="Proteomes" id="UP000606730"/>
    </source>
</evidence>
<dbReference type="InterPro" id="IPR020568">
    <property type="entry name" value="Ribosomal_Su5_D2-typ_SF"/>
</dbReference>
<dbReference type="HAMAP" id="MF_00061">
    <property type="entry name" value="IspE"/>
    <property type="match status" value="1"/>
</dbReference>
<keyword evidence="6 10" id="KW-0418">Kinase</keyword>
<evidence type="ECO:0000256" key="9">
    <source>
        <dbReference type="ARBA" id="ARBA00032554"/>
    </source>
</evidence>
<dbReference type="NCBIfam" id="NF011202">
    <property type="entry name" value="PRK14608.1"/>
    <property type="match status" value="1"/>
</dbReference>
<keyword evidence="8 10" id="KW-0414">Isoprene biosynthesis</keyword>
<reference evidence="13" key="2">
    <citation type="submission" date="2020-09" db="EMBL/GenBank/DDBJ databases">
        <authorList>
            <person name="Sun Q."/>
            <person name="Zhou Y."/>
        </authorList>
    </citation>
    <scope>NUCLEOTIDE SEQUENCE</scope>
    <source>
        <strain evidence="13">CGMCC 1.16012</strain>
    </source>
</reference>
<dbReference type="InterPro" id="IPR004424">
    <property type="entry name" value="IspE"/>
</dbReference>
<comment type="function">
    <text evidence="10">Catalyzes the phosphorylation of the position 2 hydroxy group of 4-diphosphocytidyl-2C-methyl-D-erythritol.</text>
</comment>
<dbReference type="SUPFAM" id="SSF55060">
    <property type="entry name" value="GHMP Kinase, C-terminal domain"/>
    <property type="match status" value="1"/>
</dbReference>
<dbReference type="Proteomes" id="UP000606730">
    <property type="component" value="Unassembled WGS sequence"/>
</dbReference>
<evidence type="ECO:0000259" key="11">
    <source>
        <dbReference type="Pfam" id="PF00288"/>
    </source>
</evidence>
<dbReference type="PANTHER" id="PTHR43527">
    <property type="entry name" value="4-DIPHOSPHOCYTIDYL-2-C-METHYL-D-ERYTHRITOL KINASE, CHLOROPLASTIC"/>
    <property type="match status" value="1"/>
</dbReference>
<dbReference type="GO" id="GO:0050515">
    <property type="term" value="F:4-(cytidine 5'-diphospho)-2-C-methyl-D-erythritol kinase activity"/>
    <property type="evidence" value="ECO:0007669"/>
    <property type="project" value="UniProtKB-UniRule"/>
</dbReference>
<name>A0A917AHU1_9RHOB</name>
<gene>
    <name evidence="10 13" type="primary">ispE</name>
    <name evidence="13" type="ORF">GCM10011517_22130</name>
</gene>
<sequence>MASRSNAVSVLAPAKVNLSLHVTGQRDDGYHLLDSLVAFAPVHDRLDISHGNTLSLTVEGPEGAGVPADMDNLVLKAAAMFADDRGAAITLTKNLPSASGIGGGSADAAAIVRGLMVFWGLAKDWDDPELADAVGQKLAALGADIPMCLLNRPARVSGIGDEIEYISPLGPIPAILINPRVEVSTPAVFRALKSKTNPPMPETLPAFKGVQDFVPWLTDQRNDLQEPALALAPEIGKVLNALEAEPDCMLARMSGSGATCFGIFPNKDSCYAATERLYTDHPDWWVAGGFLGDQFELSLPKVS</sequence>
<dbReference type="EMBL" id="BMKN01000002">
    <property type="protein sequence ID" value="GGE54099.1"/>
    <property type="molecule type" value="Genomic_DNA"/>
</dbReference>
<keyword evidence="5 10" id="KW-0547">Nucleotide-binding</keyword>
<organism evidence="13 14">
    <name type="scientific">Actibacterium pelagium</name>
    <dbReference type="NCBI Taxonomy" id="2029103"/>
    <lineage>
        <taxon>Bacteria</taxon>
        <taxon>Pseudomonadati</taxon>
        <taxon>Pseudomonadota</taxon>
        <taxon>Alphaproteobacteria</taxon>
        <taxon>Rhodobacterales</taxon>
        <taxon>Roseobacteraceae</taxon>
        <taxon>Actibacterium</taxon>
    </lineage>
</organism>
<comment type="pathway">
    <text evidence="10">Isoprenoid biosynthesis; isopentenyl diphosphate biosynthesis via DXP pathway; isopentenyl diphosphate from 1-deoxy-D-xylulose 5-phosphate: step 3/6.</text>
</comment>
<evidence type="ECO:0000256" key="1">
    <source>
        <dbReference type="ARBA" id="ARBA00009684"/>
    </source>
</evidence>
<dbReference type="PANTHER" id="PTHR43527:SF2">
    <property type="entry name" value="4-DIPHOSPHOCYTIDYL-2-C-METHYL-D-ERYTHRITOL KINASE, CHLOROPLASTIC"/>
    <property type="match status" value="1"/>
</dbReference>
<dbReference type="InterPro" id="IPR014721">
    <property type="entry name" value="Ribsml_uS5_D2-typ_fold_subgr"/>
</dbReference>
<evidence type="ECO:0000259" key="12">
    <source>
        <dbReference type="Pfam" id="PF08544"/>
    </source>
</evidence>
<dbReference type="Gene3D" id="3.30.70.890">
    <property type="entry name" value="GHMP kinase, C-terminal domain"/>
    <property type="match status" value="1"/>
</dbReference>
<keyword evidence="7 10" id="KW-0067">ATP-binding</keyword>
<evidence type="ECO:0000256" key="4">
    <source>
        <dbReference type="ARBA" id="ARBA00022679"/>
    </source>
</evidence>
<dbReference type="OrthoDB" id="9809438at2"/>
<evidence type="ECO:0000256" key="3">
    <source>
        <dbReference type="ARBA" id="ARBA00017473"/>
    </source>
</evidence>
<feature type="active site" evidence="10">
    <location>
        <position position="15"/>
    </location>
</feature>
<dbReference type="PIRSF" id="PIRSF010376">
    <property type="entry name" value="IspE"/>
    <property type="match status" value="1"/>
</dbReference>
<dbReference type="NCBIfam" id="TIGR00154">
    <property type="entry name" value="ispE"/>
    <property type="match status" value="1"/>
</dbReference>
<feature type="domain" description="GHMP kinase N-terminal" evidence="11">
    <location>
        <begin position="72"/>
        <end position="150"/>
    </location>
</feature>
<keyword evidence="4 10" id="KW-0808">Transferase</keyword>
<keyword evidence="14" id="KW-1185">Reference proteome</keyword>
<dbReference type="RefSeq" id="WP_095594139.1">
    <property type="nucleotide sequence ID" value="NZ_BMKN01000002.1"/>
</dbReference>
<accession>A0A917AHU1</accession>
<dbReference type="GO" id="GO:0005524">
    <property type="term" value="F:ATP binding"/>
    <property type="evidence" value="ECO:0007669"/>
    <property type="project" value="UniProtKB-UniRule"/>
</dbReference>
<feature type="domain" description="GHMP kinase C-terminal" evidence="12">
    <location>
        <begin position="220"/>
        <end position="275"/>
    </location>
</feature>
<evidence type="ECO:0000313" key="13">
    <source>
        <dbReference type="EMBL" id="GGE54099.1"/>
    </source>
</evidence>
<dbReference type="GO" id="GO:0016114">
    <property type="term" value="P:terpenoid biosynthetic process"/>
    <property type="evidence" value="ECO:0007669"/>
    <property type="project" value="UniProtKB-UniRule"/>
</dbReference>
<protein>
    <recommendedName>
        <fullName evidence="3 10">4-diphosphocytidyl-2-C-methyl-D-erythritol kinase</fullName>
        <shortName evidence="10">CMK</shortName>
        <ecNumber evidence="2 10">2.7.1.148</ecNumber>
    </recommendedName>
    <alternativeName>
        <fullName evidence="9 10">4-(cytidine-5'-diphospho)-2-C-methyl-D-erythritol kinase</fullName>
    </alternativeName>
</protein>
<dbReference type="InterPro" id="IPR006204">
    <property type="entry name" value="GHMP_kinase_N_dom"/>
</dbReference>
<evidence type="ECO:0000256" key="5">
    <source>
        <dbReference type="ARBA" id="ARBA00022741"/>
    </source>
</evidence>
<comment type="catalytic activity">
    <reaction evidence="10">
        <text>4-CDP-2-C-methyl-D-erythritol + ATP = 4-CDP-2-C-methyl-D-erythritol 2-phosphate + ADP + H(+)</text>
        <dbReference type="Rhea" id="RHEA:18437"/>
        <dbReference type="ChEBI" id="CHEBI:15378"/>
        <dbReference type="ChEBI" id="CHEBI:30616"/>
        <dbReference type="ChEBI" id="CHEBI:57823"/>
        <dbReference type="ChEBI" id="CHEBI:57919"/>
        <dbReference type="ChEBI" id="CHEBI:456216"/>
        <dbReference type="EC" id="2.7.1.148"/>
    </reaction>
</comment>
<feature type="active site" evidence="10">
    <location>
        <position position="144"/>
    </location>
</feature>
<dbReference type="Pfam" id="PF00288">
    <property type="entry name" value="GHMP_kinases_N"/>
    <property type="match status" value="1"/>
</dbReference>
<proteinExistence type="inferred from homology"/>
<dbReference type="Pfam" id="PF08544">
    <property type="entry name" value="GHMP_kinases_C"/>
    <property type="match status" value="1"/>
</dbReference>
<feature type="binding site" evidence="10">
    <location>
        <begin position="96"/>
        <end position="106"/>
    </location>
    <ligand>
        <name>ATP</name>
        <dbReference type="ChEBI" id="CHEBI:30616"/>
    </ligand>
</feature>
<dbReference type="InterPro" id="IPR036554">
    <property type="entry name" value="GHMP_kinase_C_sf"/>
</dbReference>
<dbReference type="SUPFAM" id="SSF54211">
    <property type="entry name" value="Ribosomal protein S5 domain 2-like"/>
    <property type="match status" value="1"/>
</dbReference>
<dbReference type="AlphaFoldDB" id="A0A917AHU1"/>
<comment type="caution">
    <text evidence="13">The sequence shown here is derived from an EMBL/GenBank/DDBJ whole genome shotgun (WGS) entry which is preliminary data.</text>
</comment>